<dbReference type="GO" id="GO:0006508">
    <property type="term" value="P:proteolysis"/>
    <property type="evidence" value="ECO:0007669"/>
    <property type="project" value="UniProtKB-KW"/>
</dbReference>
<dbReference type="GO" id="GO:0005576">
    <property type="term" value="C:extracellular region"/>
    <property type="evidence" value="ECO:0007669"/>
    <property type="project" value="UniProtKB-SubCell"/>
</dbReference>
<dbReference type="InterPro" id="IPR051487">
    <property type="entry name" value="Ser/Thr_Proteases_Immune/Dev"/>
</dbReference>
<dbReference type="SUPFAM" id="SSF50494">
    <property type="entry name" value="Trypsin-like serine proteases"/>
    <property type="match status" value="1"/>
</dbReference>
<sequence>MELTAPVWSLLAIVACQSVGAMFNSCTNGDACIDIRQCDRFGPHHNEPSRWSTSLKHDFRSRVCQRESLSGVNTYKVCCPSAVVATPATVKKRRLELLDLEHCGDYSEDRIAFGNNAKLFQYPWMALLRSGGEWICGGTLINERYVLTAAHCVKNKAFDYVRLGEFELNRTIDCDLRNEACAAAPQNIPVEREIMHLDYSPRRKQNDIALLRLAYAASINDNVKPICLPVSPVMRTIMPTYYVAGWGATENSLISNKLQFTELNLTAKDECQSRISEEDKHVRIVDTQMCATGVKHLSENCIGDSGGPMKSVSVSARYVQYGVVSFGLKSCGKKAAPGVYTRVESFIDWILDSLEE</sequence>
<dbReference type="InterPro" id="IPR001254">
    <property type="entry name" value="Trypsin_dom"/>
</dbReference>
<keyword evidence="8" id="KW-0391">Immunity</keyword>
<dbReference type="PRINTS" id="PR00722">
    <property type="entry name" value="CHYMOTRYPSIN"/>
</dbReference>
<dbReference type="InterPro" id="IPR043504">
    <property type="entry name" value="Peptidase_S1_PA_chymotrypsin"/>
</dbReference>
<evidence type="ECO:0000256" key="10">
    <source>
        <dbReference type="ARBA" id="ARBA00023157"/>
    </source>
</evidence>
<feature type="signal peptide" evidence="13">
    <location>
        <begin position="1"/>
        <end position="21"/>
    </location>
</feature>
<evidence type="ECO:0000256" key="1">
    <source>
        <dbReference type="ARBA" id="ARBA00004613"/>
    </source>
</evidence>
<evidence type="ECO:0000313" key="16">
    <source>
        <dbReference type="Proteomes" id="UP000075880"/>
    </source>
</evidence>
<evidence type="ECO:0000256" key="13">
    <source>
        <dbReference type="SAM" id="SignalP"/>
    </source>
</evidence>
<dbReference type="Gene3D" id="2.40.10.10">
    <property type="entry name" value="Trypsin-like serine proteases"/>
    <property type="match status" value="2"/>
</dbReference>
<dbReference type="PANTHER" id="PTHR24256">
    <property type="entry name" value="TRYPTASE-RELATED"/>
    <property type="match status" value="1"/>
</dbReference>
<keyword evidence="2" id="KW-0964">Secreted</keyword>
<evidence type="ECO:0000313" key="15">
    <source>
        <dbReference type="EnsemblMetazoa" id="ENSAATROPP014177"/>
    </source>
</evidence>
<dbReference type="FunFam" id="2.40.10.10:FF:000146">
    <property type="entry name" value="Serine protease 53"/>
    <property type="match status" value="1"/>
</dbReference>
<dbReference type="InterPro" id="IPR001314">
    <property type="entry name" value="Peptidase_S1A"/>
</dbReference>
<organism evidence="15 16">
    <name type="scientific">Anopheles atroparvus</name>
    <name type="common">European mosquito</name>
    <dbReference type="NCBI Taxonomy" id="41427"/>
    <lineage>
        <taxon>Eukaryota</taxon>
        <taxon>Metazoa</taxon>
        <taxon>Ecdysozoa</taxon>
        <taxon>Arthropoda</taxon>
        <taxon>Hexapoda</taxon>
        <taxon>Insecta</taxon>
        <taxon>Pterygota</taxon>
        <taxon>Neoptera</taxon>
        <taxon>Endopterygota</taxon>
        <taxon>Diptera</taxon>
        <taxon>Nematocera</taxon>
        <taxon>Culicoidea</taxon>
        <taxon>Culicidae</taxon>
        <taxon>Anophelinae</taxon>
        <taxon>Anopheles</taxon>
    </lineage>
</organism>
<keyword evidence="16" id="KW-1185">Reference proteome</keyword>
<evidence type="ECO:0000256" key="5">
    <source>
        <dbReference type="ARBA" id="ARBA00022729"/>
    </source>
</evidence>
<proteinExistence type="inferred from homology"/>
<evidence type="ECO:0000256" key="4">
    <source>
        <dbReference type="ARBA" id="ARBA00022670"/>
    </source>
</evidence>
<feature type="chain" id="PRO_5042469163" description="Peptidase S1 domain-containing protein" evidence="13">
    <location>
        <begin position="22"/>
        <end position="356"/>
    </location>
</feature>
<accession>A0AAG5DS65</accession>
<dbReference type="SMART" id="SM00020">
    <property type="entry name" value="Tryp_SPc"/>
    <property type="match status" value="1"/>
</dbReference>
<evidence type="ECO:0000256" key="2">
    <source>
        <dbReference type="ARBA" id="ARBA00022525"/>
    </source>
</evidence>
<dbReference type="CDD" id="cd00190">
    <property type="entry name" value="Tryp_SPc"/>
    <property type="match status" value="1"/>
</dbReference>
<evidence type="ECO:0000256" key="12">
    <source>
        <dbReference type="ARBA" id="ARBA00024195"/>
    </source>
</evidence>
<dbReference type="Proteomes" id="UP000075880">
    <property type="component" value="Unassembled WGS sequence"/>
</dbReference>
<dbReference type="PROSITE" id="PS00134">
    <property type="entry name" value="TRYPSIN_HIS"/>
    <property type="match status" value="1"/>
</dbReference>
<dbReference type="Pfam" id="PF00089">
    <property type="entry name" value="Trypsin"/>
    <property type="match status" value="1"/>
</dbReference>
<keyword evidence="4" id="KW-0645">Protease</keyword>
<evidence type="ECO:0000256" key="3">
    <source>
        <dbReference type="ARBA" id="ARBA00022588"/>
    </source>
</evidence>
<dbReference type="InterPro" id="IPR018114">
    <property type="entry name" value="TRYPSIN_HIS"/>
</dbReference>
<dbReference type="PROSITE" id="PS50240">
    <property type="entry name" value="TRYPSIN_DOM"/>
    <property type="match status" value="1"/>
</dbReference>
<comment type="similarity">
    <text evidence="12">Belongs to the peptidase S1 family. CLIP subfamily.</text>
</comment>
<evidence type="ECO:0000256" key="11">
    <source>
        <dbReference type="ARBA" id="ARBA00023180"/>
    </source>
</evidence>
<dbReference type="InterPro" id="IPR009003">
    <property type="entry name" value="Peptidase_S1_PA"/>
</dbReference>
<keyword evidence="11" id="KW-0325">Glycoprotein</keyword>
<evidence type="ECO:0000256" key="9">
    <source>
        <dbReference type="ARBA" id="ARBA00023145"/>
    </source>
</evidence>
<evidence type="ECO:0000256" key="6">
    <source>
        <dbReference type="ARBA" id="ARBA00022801"/>
    </source>
</evidence>
<keyword evidence="10" id="KW-1015">Disulfide bond</keyword>
<keyword evidence="5 13" id="KW-0732">Signal</keyword>
<dbReference type="GO" id="GO:0004252">
    <property type="term" value="F:serine-type endopeptidase activity"/>
    <property type="evidence" value="ECO:0007669"/>
    <property type="project" value="InterPro"/>
</dbReference>
<dbReference type="EnsemblMetazoa" id="ENSAATROPT016141">
    <property type="protein sequence ID" value="ENSAATROPP014177"/>
    <property type="gene ID" value="ENSAATROPG013212"/>
</dbReference>
<keyword evidence="6" id="KW-0378">Hydrolase</keyword>
<feature type="domain" description="Peptidase S1" evidence="14">
    <location>
        <begin position="111"/>
        <end position="355"/>
    </location>
</feature>
<comment type="subcellular location">
    <subcellularLocation>
        <location evidence="1">Secreted</location>
    </subcellularLocation>
</comment>
<dbReference type="AlphaFoldDB" id="A0AAG5DS65"/>
<keyword evidence="9" id="KW-0865">Zymogen</keyword>
<keyword evidence="7" id="KW-0720">Serine protease</keyword>
<evidence type="ECO:0000256" key="7">
    <source>
        <dbReference type="ARBA" id="ARBA00022825"/>
    </source>
</evidence>
<evidence type="ECO:0000256" key="8">
    <source>
        <dbReference type="ARBA" id="ARBA00022859"/>
    </source>
</evidence>
<dbReference type="GO" id="GO:0045087">
    <property type="term" value="P:innate immune response"/>
    <property type="evidence" value="ECO:0007669"/>
    <property type="project" value="UniProtKB-KW"/>
</dbReference>
<evidence type="ECO:0000259" key="14">
    <source>
        <dbReference type="PROSITE" id="PS50240"/>
    </source>
</evidence>
<name>A0AAG5DS65_ANOAO</name>
<reference evidence="15" key="1">
    <citation type="submission" date="2024-04" db="UniProtKB">
        <authorList>
            <consortium name="EnsemblMetazoa"/>
        </authorList>
    </citation>
    <scope>IDENTIFICATION</scope>
    <source>
        <strain evidence="15">EBRO</strain>
    </source>
</reference>
<keyword evidence="3" id="KW-0399">Innate immunity</keyword>
<protein>
    <recommendedName>
        <fullName evidence="14">Peptidase S1 domain-containing protein</fullName>
    </recommendedName>
</protein>